<accession>A0ABU1UVL4</accession>
<reference evidence="8 9" key="1">
    <citation type="submission" date="2023-07" db="EMBL/GenBank/DDBJ databases">
        <title>Sorghum-associated microbial communities from plants grown in Nebraska, USA.</title>
        <authorList>
            <person name="Schachtman D."/>
        </authorList>
    </citation>
    <scope>NUCLEOTIDE SEQUENCE [LARGE SCALE GENOMIC DNA]</scope>
    <source>
        <strain evidence="8 9">BE190</strain>
    </source>
</reference>
<dbReference type="PANTHER" id="PTHR40980:SF3">
    <property type="entry name" value="TONB-DEPENDENT RECEPTOR-LIKE BETA-BARREL DOMAIN-CONTAINING PROTEIN"/>
    <property type="match status" value="1"/>
</dbReference>
<keyword evidence="8" id="KW-0675">Receptor</keyword>
<evidence type="ECO:0000259" key="7">
    <source>
        <dbReference type="Pfam" id="PF07715"/>
    </source>
</evidence>
<evidence type="ECO:0000256" key="4">
    <source>
        <dbReference type="RuleBase" id="RU003357"/>
    </source>
</evidence>
<dbReference type="InterPro" id="IPR037066">
    <property type="entry name" value="Plug_dom_sf"/>
</dbReference>
<dbReference type="Pfam" id="PF07715">
    <property type="entry name" value="Plug"/>
    <property type="match status" value="1"/>
</dbReference>
<feature type="signal peptide" evidence="5">
    <location>
        <begin position="1"/>
        <end position="27"/>
    </location>
</feature>
<dbReference type="Proteomes" id="UP001253595">
    <property type="component" value="Unassembled WGS sequence"/>
</dbReference>
<evidence type="ECO:0000256" key="1">
    <source>
        <dbReference type="ARBA" id="ARBA00004442"/>
    </source>
</evidence>
<evidence type="ECO:0000256" key="2">
    <source>
        <dbReference type="ARBA" id="ARBA00023136"/>
    </source>
</evidence>
<keyword evidence="2 4" id="KW-0472">Membrane</keyword>
<gene>
    <name evidence="8" type="ORF">J2X05_001241</name>
</gene>
<dbReference type="InterPro" id="IPR012910">
    <property type="entry name" value="Plug_dom"/>
</dbReference>
<evidence type="ECO:0000313" key="9">
    <source>
        <dbReference type="Proteomes" id="UP001253595"/>
    </source>
</evidence>
<evidence type="ECO:0000313" key="8">
    <source>
        <dbReference type="EMBL" id="MDR7089235.1"/>
    </source>
</evidence>
<keyword evidence="5" id="KW-0732">Signal</keyword>
<evidence type="ECO:0000256" key="3">
    <source>
        <dbReference type="ARBA" id="ARBA00023237"/>
    </source>
</evidence>
<dbReference type="InterPro" id="IPR036942">
    <property type="entry name" value="Beta-barrel_TonB_sf"/>
</dbReference>
<dbReference type="EMBL" id="JAVDVX010000002">
    <property type="protein sequence ID" value="MDR7089235.1"/>
    <property type="molecule type" value="Genomic_DNA"/>
</dbReference>
<organism evidence="8 9">
    <name type="scientific">Cellvibrio fibrivorans</name>
    <dbReference type="NCBI Taxonomy" id="126350"/>
    <lineage>
        <taxon>Bacteria</taxon>
        <taxon>Pseudomonadati</taxon>
        <taxon>Pseudomonadota</taxon>
        <taxon>Gammaproteobacteria</taxon>
        <taxon>Cellvibrionales</taxon>
        <taxon>Cellvibrionaceae</taxon>
        <taxon>Cellvibrio</taxon>
    </lineage>
</organism>
<feature type="domain" description="TonB-dependent receptor-like beta-barrel" evidence="6">
    <location>
        <begin position="814"/>
        <end position="1142"/>
    </location>
</feature>
<protein>
    <submittedName>
        <fullName evidence="8">TonB-dependent receptor</fullName>
    </submittedName>
</protein>
<proteinExistence type="inferred from homology"/>
<dbReference type="RefSeq" id="WP_310070089.1">
    <property type="nucleotide sequence ID" value="NZ_JAVDVX010000002.1"/>
</dbReference>
<evidence type="ECO:0000259" key="6">
    <source>
        <dbReference type="Pfam" id="PF00593"/>
    </source>
</evidence>
<comment type="similarity">
    <text evidence="4">Belongs to the TonB-dependent receptor family.</text>
</comment>
<comment type="caution">
    <text evidence="8">The sequence shown here is derived from an EMBL/GenBank/DDBJ whole genome shotgun (WGS) entry which is preliminary data.</text>
</comment>
<keyword evidence="4" id="KW-0798">TonB box</keyword>
<dbReference type="Pfam" id="PF00593">
    <property type="entry name" value="TonB_dep_Rec_b-barrel"/>
    <property type="match status" value="1"/>
</dbReference>
<comment type="subcellular location">
    <subcellularLocation>
        <location evidence="1 4">Cell outer membrane</location>
    </subcellularLocation>
</comment>
<sequence>MSNITHRLKITALSAAICAVNSGAIYAQPVNSASTQEQEVEEVTVTGIRGALQRSIDDKRNAKNITDTVNAEDMGKTTDQNIADSLGRVTGVTVVSRDGEGASVTVRGATAAQNTITLNGQQLTSTDFSQSVDLSSFSADILSKLEVVKTPSADHDEGSLGANINLETVRPLDQREDSRSITVQGRYNDFADEADHKLQISATQKFLDDTLGVAISAYDETNNYRKDQYRVENFIASPEIAAATDQNGEIVSGIKAIYHQNTGYELHQNASDRQGMTLGVQWAPTADTELMLDTTYSKQKQTRSLDALKTRYPGNANFVEGKKPLGDLRPAASFTDPQADWYGVDTSTNTMTKMVNRFGAGDMTRSEGGDDQENASASLKLKQTLTDRFRMEAQIGYSESTSESLPNAYAALQNYKNIPASKLFDAGADVEPVGYDCTSGRCVQVFGTSFVDFGDQLLDKTVDGVLIPGYEDNIVKTGFNPLDTDTFHLAYLSETDVTVEDTLQNAQVDFDFDLDTFGLTTIEFGAKVTQREKMVDNQRYQFNSVTKTDVVTDKNGNPVAVPGGALLDVTASLVARDGLDYNDFMSSLGYGRDNATKGWLPIDARAAVGLVLDDENTVRTPNNTESRTTDIDTEAFYLKTNFSFLDERLTGDIGVRYVKTEVESKGYAGADFWQFSESLEREFDLVKLKELRDTSLPECRPYSTATNRPGYEGKFERVDGLGWDTSSGSDPAGWTPIPDQGPCHDPDYAAWVAYQQDPTLPDPGVTINWLTMWRYADVSTTRENGWGSPISYDGTSPIATNNANQFNFETQVNKELQSFEARGSHTYSNVLPSLNLNYAFRDDLVGRFAISKTMTRPEIDQLRPGFQVVENGYWASGDTGSKVSMYNTKLDPLESKNIDVSLEWYFTDSGMLSVAVFNKDMTNFTDVESAKTYISDLRNVDGPVDASTLIKLPTDDAANDYGLQGCMPLRATADYGWWATDPNRFSNDLRDLCAQYSVNKIINGKGATITGVELGYSQSYDFLPGYFLSGLGMSANYTYQNSEYEPDKSTIDPTKNLPAFPVADTPEHSYNLTAYWEQDGHQVRLSYRGSSDSLVGTDYNTGLQGRTWNQGSIWNEGRDTLDFSATYAFSENMDFTFQATNLTDAVYRTYFTSRELEVQRVYSADNAKGYEFVAYEEGNPLDGEATKSRTYTEYKVGATFRLGVRVNF</sequence>
<dbReference type="Gene3D" id="2.40.170.20">
    <property type="entry name" value="TonB-dependent receptor, beta-barrel domain"/>
    <property type="match status" value="2"/>
</dbReference>
<dbReference type="InterPro" id="IPR010104">
    <property type="entry name" value="TonB_rcpt_bac"/>
</dbReference>
<evidence type="ECO:0000256" key="5">
    <source>
        <dbReference type="SAM" id="SignalP"/>
    </source>
</evidence>
<dbReference type="NCBIfam" id="TIGR01782">
    <property type="entry name" value="TonB-Xanth-Caul"/>
    <property type="match status" value="1"/>
</dbReference>
<keyword evidence="3" id="KW-0998">Cell outer membrane</keyword>
<dbReference type="InterPro" id="IPR000531">
    <property type="entry name" value="Beta-barrel_TonB"/>
</dbReference>
<name>A0ABU1UVL4_9GAMM</name>
<dbReference type="Gene3D" id="2.170.130.10">
    <property type="entry name" value="TonB-dependent receptor, plug domain"/>
    <property type="match status" value="1"/>
</dbReference>
<dbReference type="SUPFAM" id="SSF56935">
    <property type="entry name" value="Porins"/>
    <property type="match status" value="1"/>
</dbReference>
<keyword evidence="9" id="KW-1185">Reference proteome</keyword>
<feature type="chain" id="PRO_5046785355" evidence="5">
    <location>
        <begin position="28"/>
        <end position="1208"/>
    </location>
</feature>
<feature type="domain" description="TonB-dependent receptor plug" evidence="7">
    <location>
        <begin position="59"/>
        <end position="161"/>
    </location>
</feature>
<dbReference type="PANTHER" id="PTHR40980">
    <property type="entry name" value="PLUG DOMAIN-CONTAINING PROTEIN"/>
    <property type="match status" value="1"/>
</dbReference>